<keyword evidence="8" id="KW-0133">Cell shape</keyword>
<keyword evidence="4" id="KW-0997">Cell inner membrane</keyword>
<evidence type="ECO:0000313" key="16">
    <source>
        <dbReference type="EMBL" id="PJA84463.1"/>
    </source>
</evidence>
<dbReference type="InterPro" id="IPR050515">
    <property type="entry name" value="Beta-lactam/transpept"/>
</dbReference>
<dbReference type="InterPro" id="IPR036138">
    <property type="entry name" value="PBP_dimer_sf"/>
</dbReference>
<dbReference type="GO" id="GO:0008658">
    <property type="term" value="F:penicillin binding"/>
    <property type="evidence" value="ECO:0007669"/>
    <property type="project" value="InterPro"/>
</dbReference>
<evidence type="ECO:0000256" key="6">
    <source>
        <dbReference type="ARBA" id="ARBA00022692"/>
    </source>
</evidence>
<keyword evidence="12" id="KW-0961">Cell wall biogenesis/degradation</keyword>
<keyword evidence="3" id="KW-1003">Cell membrane</keyword>
<feature type="domain" description="Penicillin-binding protein transpeptidase" evidence="14">
    <location>
        <begin position="309"/>
        <end position="647"/>
    </location>
</feature>
<dbReference type="PANTHER" id="PTHR30627:SF2">
    <property type="entry name" value="PEPTIDOGLYCAN D,D-TRANSPEPTIDASE MRDA"/>
    <property type="match status" value="1"/>
</dbReference>
<comment type="caution">
    <text evidence="16">The sequence shown here is derived from an EMBL/GenBank/DDBJ whole genome shotgun (WGS) entry which is preliminary data.</text>
</comment>
<evidence type="ECO:0000256" key="7">
    <source>
        <dbReference type="ARBA" id="ARBA00022801"/>
    </source>
</evidence>
<dbReference type="SUPFAM" id="SSF56519">
    <property type="entry name" value="Penicillin binding protein dimerisation domain"/>
    <property type="match status" value="1"/>
</dbReference>
<evidence type="ECO:0000256" key="5">
    <source>
        <dbReference type="ARBA" id="ARBA00022670"/>
    </source>
</evidence>
<feature type="domain" description="Penicillin-binding protein dimerisation" evidence="15">
    <location>
        <begin position="99"/>
        <end position="268"/>
    </location>
</feature>
<dbReference type="EMBL" id="PFVR01000039">
    <property type="protein sequence ID" value="PJA84463.1"/>
    <property type="molecule type" value="Genomic_DNA"/>
</dbReference>
<reference evidence="17" key="1">
    <citation type="submission" date="2017-09" db="EMBL/GenBank/DDBJ databases">
        <title>Depth-based differentiation of microbial function through sediment-hosted aquifers and enrichment of novel symbionts in the deep terrestrial subsurface.</title>
        <authorList>
            <person name="Probst A.J."/>
            <person name="Ladd B."/>
            <person name="Jarett J.K."/>
            <person name="Geller-Mcgrath D.E."/>
            <person name="Sieber C.M.K."/>
            <person name="Emerson J.B."/>
            <person name="Anantharaman K."/>
            <person name="Thomas B.C."/>
            <person name="Malmstrom R."/>
            <person name="Stieglmeier M."/>
            <person name="Klingl A."/>
            <person name="Woyke T."/>
            <person name="Ryan C.M."/>
            <person name="Banfield J.F."/>
        </authorList>
    </citation>
    <scope>NUCLEOTIDE SEQUENCE [LARGE SCALE GENOMIC DNA]</scope>
</reference>
<evidence type="ECO:0000256" key="4">
    <source>
        <dbReference type="ARBA" id="ARBA00022519"/>
    </source>
</evidence>
<dbReference type="GO" id="GO:0009002">
    <property type="term" value="F:serine-type D-Ala-D-Ala carboxypeptidase activity"/>
    <property type="evidence" value="ECO:0007669"/>
    <property type="project" value="InterPro"/>
</dbReference>
<keyword evidence="7" id="KW-0378">Hydrolase</keyword>
<dbReference type="GO" id="GO:0071972">
    <property type="term" value="F:peptidoglycan L,D-transpeptidase activity"/>
    <property type="evidence" value="ECO:0007669"/>
    <property type="project" value="TreeGrafter"/>
</dbReference>
<keyword evidence="9" id="KW-0573">Peptidoglycan synthesis</keyword>
<dbReference type="InterPro" id="IPR012338">
    <property type="entry name" value="Beta-lactam/transpept-like"/>
</dbReference>
<dbReference type="Proteomes" id="UP000231034">
    <property type="component" value="Unassembled WGS sequence"/>
</dbReference>
<dbReference type="GO" id="GO:0005886">
    <property type="term" value="C:plasma membrane"/>
    <property type="evidence" value="ECO:0007669"/>
    <property type="project" value="UniProtKB-SubCell"/>
</dbReference>
<dbReference type="Gene3D" id="3.90.1310.10">
    <property type="entry name" value="Penicillin-binding protein 2a (Domain 2)"/>
    <property type="match status" value="1"/>
</dbReference>
<dbReference type="GO" id="GO:0071555">
    <property type="term" value="P:cell wall organization"/>
    <property type="evidence" value="ECO:0007669"/>
    <property type="project" value="UniProtKB-KW"/>
</dbReference>
<evidence type="ECO:0000259" key="15">
    <source>
        <dbReference type="Pfam" id="PF03717"/>
    </source>
</evidence>
<comment type="subcellular location">
    <subcellularLocation>
        <location evidence="2">Cell membrane</location>
    </subcellularLocation>
    <subcellularLocation>
        <location evidence="1">Membrane</location>
        <topology evidence="1">Single-pass membrane protein</topology>
    </subcellularLocation>
</comment>
<proteinExistence type="predicted"/>
<dbReference type="PANTHER" id="PTHR30627">
    <property type="entry name" value="PEPTIDOGLYCAN D,D-TRANSPEPTIDASE"/>
    <property type="match status" value="1"/>
</dbReference>
<accession>A0A2M7Z569</accession>
<evidence type="ECO:0000256" key="8">
    <source>
        <dbReference type="ARBA" id="ARBA00022960"/>
    </source>
</evidence>
<dbReference type="InterPro" id="IPR005311">
    <property type="entry name" value="PBP_dimer"/>
</dbReference>
<dbReference type="Pfam" id="PF03717">
    <property type="entry name" value="PBP_dimer"/>
    <property type="match status" value="1"/>
</dbReference>
<dbReference type="GO" id="GO:0008360">
    <property type="term" value="P:regulation of cell shape"/>
    <property type="evidence" value="ECO:0007669"/>
    <property type="project" value="UniProtKB-KW"/>
</dbReference>
<evidence type="ECO:0000313" key="17">
    <source>
        <dbReference type="Proteomes" id="UP000231034"/>
    </source>
</evidence>
<evidence type="ECO:0000259" key="14">
    <source>
        <dbReference type="Pfam" id="PF00905"/>
    </source>
</evidence>
<dbReference type="GO" id="GO:0006508">
    <property type="term" value="P:proteolysis"/>
    <property type="evidence" value="ECO:0007669"/>
    <property type="project" value="UniProtKB-KW"/>
</dbReference>
<evidence type="ECO:0000256" key="9">
    <source>
        <dbReference type="ARBA" id="ARBA00022984"/>
    </source>
</evidence>
<dbReference type="Gene3D" id="3.40.710.10">
    <property type="entry name" value="DD-peptidase/beta-lactamase superfamily"/>
    <property type="match status" value="1"/>
</dbReference>
<dbReference type="SUPFAM" id="SSF56601">
    <property type="entry name" value="beta-lactamase/transpeptidase-like"/>
    <property type="match status" value="1"/>
</dbReference>
<name>A0A2M7Z569_9BACT</name>
<evidence type="ECO:0000256" key="1">
    <source>
        <dbReference type="ARBA" id="ARBA00004167"/>
    </source>
</evidence>
<keyword evidence="10 13" id="KW-1133">Transmembrane helix</keyword>
<evidence type="ECO:0000256" key="12">
    <source>
        <dbReference type="ARBA" id="ARBA00023316"/>
    </source>
</evidence>
<evidence type="ECO:0000256" key="13">
    <source>
        <dbReference type="SAM" id="Phobius"/>
    </source>
</evidence>
<organism evidence="16 17">
    <name type="scientific">Candidatus Nealsonbacteria bacterium CG_4_9_14_3_um_filter_37_13</name>
    <dbReference type="NCBI Taxonomy" id="1974695"/>
    <lineage>
        <taxon>Bacteria</taxon>
        <taxon>Candidatus Nealsoniibacteriota</taxon>
    </lineage>
</organism>
<sequence length="655" mass="74299">MFASPFSNEFKNWKVKRPPLDIEPHEILLDKLAKRKEEELGISEKKFETPLLKIILPGLLIFSLLLILLLFAKTFQLQILEQKKLTALAEGNKYILKTIQAERGVIYDRNLKQLVFNQPSFDLILEKADFPKLAKEQNKVLKEVSQILKQNPEDLKKKIAESEALQVLIAENLDHQTLIILETKAAELPGFQIVNNPVREYREGENFSHLIGYTGKIRSEELESQPQFYSLTDYVGRDGLENSYEEVLRKNPGKMRIERDALGNVISKEIIQLPESGKSLVLWLDSDLQKKIREVLEKQRQAFGARGAAAVALDPKTGGVLALVSLPDFDNNLFQKGADPEKLQELLEDPFKLRPLFNRAISGRGYLVGSTIKPLIASAALEEKIISPEKFIYARGFIEVPDQYHPEKVYIYRDWKVHGWTDLRKAIAQSVNVYFYTIGGGYEEQEGLGPTRIKSYLELFGWGEKTGIDLPNEGLGLVPSPEWKKAYFEKKEDQIWYDGNTYYLSIGQEYVLATPLQLSVSIAAIANGGKLFQPRVVKSIVDTEEIEPKIIRENFIDSKNLQVVREGMRQTVTEGTASSWLNFLPVTSAAKTGSAQTGKFDKYGNELLHNWVTVFAPYEDPEIVLTIMLEDVPGVMAAALPVAKEILEWHFTKKE</sequence>
<gene>
    <name evidence="16" type="primary">mrdA</name>
    <name evidence="16" type="ORF">CO145_01220</name>
</gene>
<evidence type="ECO:0000256" key="3">
    <source>
        <dbReference type="ARBA" id="ARBA00022475"/>
    </source>
</evidence>
<dbReference type="GO" id="GO:0009252">
    <property type="term" value="P:peptidoglycan biosynthetic process"/>
    <property type="evidence" value="ECO:0007669"/>
    <property type="project" value="UniProtKB-KW"/>
</dbReference>
<evidence type="ECO:0000256" key="10">
    <source>
        <dbReference type="ARBA" id="ARBA00022989"/>
    </source>
</evidence>
<keyword evidence="5" id="KW-0645">Protease</keyword>
<keyword evidence="6 13" id="KW-0812">Transmembrane</keyword>
<dbReference type="InterPro" id="IPR001460">
    <property type="entry name" value="PCN-bd_Tpept"/>
</dbReference>
<dbReference type="Pfam" id="PF00905">
    <property type="entry name" value="Transpeptidase"/>
    <property type="match status" value="1"/>
</dbReference>
<feature type="transmembrane region" description="Helical" evidence="13">
    <location>
        <begin position="51"/>
        <end position="72"/>
    </location>
</feature>
<dbReference type="InterPro" id="IPR017790">
    <property type="entry name" value="Penicillin-binding_protein_2"/>
</dbReference>
<keyword evidence="11 13" id="KW-0472">Membrane</keyword>
<dbReference type="AlphaFoldDB" id="A0A2M7Z569"/>
<protein>
    <submittedName>
        <fullName evidence="16">Penicillin-binding protein 2</fullName>
    </submittedName>
</protein>
<dbReference type="NCBIfam" id="TIGR03423">
    <property type="entry name" value="pbp2_mrdA"/>
    <property type="match status" value="1"/>
</dbReference>
<evidence type="ECO:0000256" key="11">
    <source>
        <dbReference type="ARBA" id="ARBA00023136"/>
    </source>
</evidence>
<evidence type="ECO:0000256" key="2">
    <source>
        <dbReference type="ARBA" id="ARBA00004236"/>
    </source>
</evidence>